<accession>A0A0A9AWA3</accession>
<evidence type="ECO:0000313" key="1">
    <source>
        <dbReference type="EMBL" id="JAD51387.1"/>
    </source>
</evidence>
<reference evidence="1" key="2">
    <citation type="journal article" date="2015" name="Data Brief">
        <title>Shoot transcriptome of the giant reed, Arundo donax.</title>
        <authorList>
            <person name="Barrero R.A."/>
            <person name="Guerrero F.D."/>
            <person name="Moolhuijzen P."/>
            <person name="Goolsby J.A."/>
            <person name="Tidwell J."/>
            <person name="Bellgard S.E."/>
            <person name="Bellgard M.I."/>
        </authorList>
    </citation>
    <scope>NUCLEOTIDE SEQUENCE</scope>
    <source>
        <tissue evidence="1">Shoot tissue taken approximately 20 cm above the soil surface</tissue>
    </source>
</reference>
<dbReference type="EMBL" id="GBRH01246508">
    <property type="protein sequence ID" value="JAD51387.1"/>
    <property type="molecule type" value="Transcribed_RNA"/>
</dbReference>
<sequence>MHNEQSNTNFPFQWHSIDELQTSKSQCKLAFRKNKFFRNCA</sequence>
<name>A0A0A9AWA3_ARUDO</name>
<reference evidence="1" key="1">
    <citation type="submission" date="2014-09" db="EMBL/GenBank/DDBJ databases">
        <authorList>
            <person name="Magalhaes I.L.F."/>
            <person name="Oliveira U."/>
            <person name="Santos F.R."/>
            <person name="Vidigal T.H.D.A."/>
            <person name="Brescovit A.D."/>
            <person name="Santos A.J."/>
        </authorList>
    </citation>
    <scope>NUCLEOTIDE SEQUENCE</scope>
    <source>
        <tissue evidence="1">Shoot tissue taken approximately 20 cm above the soil surface</tissue>
    </source>
</reference>
<protein>
    <submittedName>
        <fullName evidence="1">Uncharacterized protein</fullName>
    </submittedName>
</protein>
<dbReference type="AlphaFoldDB" id="A0A0A9AWA3"/>
<proteinExistence type="predicted"/>
<organism evidence="1">
    <name type="scientific">Arundo donax</name>
    <name type="common">Giant reed</name>
    <name type="synonym">Donax arundinaceus</name>
    <dbReference type="NCBI Taxonomy" id="35708"/>
    <lineage>
        <taxon>Eukaryota</taxon>
        <taxon>Viridiplantae</taxon>
        <taxon>Streptophyta</taxon>
        <taxon>Embryophyta</taxon>
        <taxon>Tracheophyta</taxon>
        <taxon>Spermatophyta</taxon>
        <taxon>Magnoliopsida</taxon>
        <taxon>Liliopsida</taxon>
        <taxon>Poales</taxon>
        <taxon>Poaceae</taxon>
        <taxon>PACMAD clade</taxon>
        <taxon>Arundinoideae</taxon>
        <taxon>Arundineae</taxon>
        <taxon>Arundo</taxon>
    </lineage>
</organism>